<sequence length="394" mass="45662">MAVKKDQIVQSTDLDALSCRFSCQLKGYLSDEFMIPIVANQIRFQPLLTESEFARFAITRNLRKQFFNLFDKEGRFIGYSSAGGPGNSMKVLKSPIINRGTWLRTKSIDLLLNKFLNTFKDQEVQILSIGSGSDTRCFNYLSKEEYNLKYIEIDFDTSCRVKKYSILSNPEMSRITKTEKYTQDFSIPKTFEEFYAGTSDLKSDNYSLLGMDLREIYNNPKESLDKLKEIIDFSKPTLILSECVFCYLESYETDSIIKFFNSNLQDCTIINYDPIGGESTDEYGSIMVNNLSSRGIEMPSLIKYGTIEKQYNRLKDIISNQTGSNKSDVKIKLSDLKFINHNWFPDSEISRVSRLEFLDELEEINLINKHYLICVYQFGECFNLFNDLKFQLEN</sequence>
<proteinExistence type="predicted"/>
<dbReference type="Proteomes" id="UP001165101">
    <property type="component" value="Unassembled WGS sequence"/>
</dbReference>
<gene>
    <name evidence="1" type="ORF">Cboi01_000028600</name>
</gene>
<evidence type="ECO:0000313" key="2">
    <source>
        <dbReference type="Proteomes" id="UP001165101"/>
    </source>
</evidence>
<reference evidence="1" key="1">
    <citation type="submission" date="2023-04" db="EMBL/GenBank/DDBJ databases">
        <title>Candida boidinii NBRC 1967.</title>
        <authorList>
            <person name="Ichikawa N."/>
            <person name="Sato H."/>
            <person name="Tonouchi N."/>
        </authorList>
    </citation>
    <scope>NUCLEOTIDE SEQUENCE</scope>
    <source>
        <strain evidence="1">NBRC 1967</strain>
    </source>
</reference>
<name>A0ACB5TF62_CANBO</name>
<comment type="caution">
    <text evidence="1">The sequence shown here is derived from an EMBL/GenBank/DDBJ whole genome shotgun (WGS) entry which is preliminary data.</text>
</comment>
<dbReference type="EMBL" id="BSXV01000070">
    <property type="protein sequence ID" value="GME87285.1"/>
    <property type="molecule type" value="Genomic_DNA"/>
</dbReference>
<accession>A0ACB5TF62</accession>
<evidence type="ECO:0000313" key="1">
    <source>
        <dbReference type="EMBL" id="GME87285.1"/>
    </source>
</evidence>
<organism evidence="1 2">
    <name type="scientific">Candida boidinii</name>
    <name type="common">Yeast</name>
    <dbReference type="NCBI Taxonomy" id="5477"/>
    <lineage>
        <taxon>Eukaryota</taxon>
        <taxon>Fungi</taxon>
        <taxon>Dikarya</taxon>
        <taxon>Ascomycota</taxon>
        <taxon>Saccharomycotina</taxon>
        <taxon>Pichiomycetes</taxon>
        <taxon>Pichiales</taxon>
        <taxon>Pichiaceae</taxon>
        <taxon>Ogataea</taxon>
        <taxon>Ogataea/Candida clade</taxon>
    </lineage>
</organism>
<keyword evidence="2" id="KW-1185">Reference proteome</keyword>
<protein>
    <submittedName>
        <fullName evidence="1">Unnamed protein product</fullName>
    </submittedName>
</protein>